<dbReference type="InterPro" id="IPR013783">
    <property type="entry name" value="Ig-like_fold"/>
</dbReference>
<dbReference type="AlphaFoldDB" id="A0A0C2GA21"/>
<evidence type="ECO:0000313" key="5">
    <source>
        <dbReference type="EMBL" id="KIH55754.1"/>
    </source>
</evidence>
<dbReference type="InterPro" id="IPR013098">
    <property type="entry name" value="Ig_I-set"/>
</dbReference>
<evidence type="ECO:0000256" key="1">
    <source>
        <dbReference type="ARBA" id="ARBA00004161"/>
    </source>
</evidence>
<gene>
    <name evidence="5" type="ORF">ANCDUO_14083</name>
</gene>
<organism evidence="5 6">
    <name type="scientific">Ancylostoma duodenale</name>
    <dbReference type="NCBI Taxonomy" id="51022"/>
    <lineage>
        <taxon>Eukaryota</taxon>
        <taxon>Metazoa</taxon>
        <taxon>Ecdysozoa</taxon>
        <taxon>Nematoda</taxon>
        <taxon>Chromadorea</taxon>
        <taxon>Rhabditida</taxon>
        <taxon>Rhabditina</taxon>
        <taxon>Rhabditomorpha</taxon>
        <taxon>Strongyloidea</taxon>
        <taxon>Ancylostomatidae</taxon>
        <taxon>Ancylostomatinae</taxon>
        <taxon>Ancylostoma</taxon>
    </lineage>
</organism>
<dbReference type="FunFam" id="2.60.40.10:FF:000031">
    <property type="entry name" value="Myosin-binding protein C, slow type"/>
    <property type="match status" value="1"/>
</dbReference>
<evidence type="ECO:0000259" key="4">
    <source>
        <dbReference type="Pfam" id="PF07679"/>
    </source>
</evidence>
<dbReference type="SUPFAM" id="SSF48726">
    <property type="entry name" value="Immunoglobulin"/>
    <property type="match status" value="1"/>
</dbReference>
<dbReference type="Pfam" id="PF07679">
    <property type="entry name" value="I-set"/>
    <property type="match status" value="1"/>
</dbReference>
<proteinExistence type="predicted"/>
<evidence type="ECO:0000256" key="3">
    <source>
        <dbReference type="ARBA" id="ARBA00023319"/>
    </source>
</evidence>
<dbReference type="Gene3D" id="2.60.40.10">
    <property type="entry name" value="Immunoglobulins"/>
    <property type="match status" value="1"/>
</dbReference>
<sequence>MKVIGNDDELEDTYEEFNKLGRPAPSVEWFDNNGQLITVSEKYKIENTALNTVLTIKNICVRDRGEYKLRIRNRCGEDAFSISIQCLYISELVVFRQFPLLPPPQLATIQEKKTRENSRRHSIGALKKMRFRE</sequence>
<dbReference type="GO" id="GO:0031672">
    <property type="term" value="C:A band"/>
    <property type="evidence" value="ECO:0007669"/>
    <property type="project" value="UniProtKB-SubCell"/>
</dbReference>
<dbReference type="Proteomes" id="UP000054047">
    <property type="component" value="Unassembled WGS sequence"/>
</dbReference>
<dbReference type="EMBL" id="KN736805">
    <property type="protein sequence ID" value="KIH55754.1"/>
    <property type="molecule type" value="Genomic_DNA"/>
</dbReference>
<keyword evidence="3" id="KW-0393">Immunoglobulin domain</keyword>
<reference evidence="5 6" key="1">
    <citation type="submission" date="2013-12" db="EMBL/GenBank/DDBJ databases">
        <title>Draft genome of the parsitic nematode Ancylostoma duodenale.</title>
        <authorList>
            <person name="Mitreva M."/>
        </authorList>
    </citation>
    <scope>NUCLEOTIDE SEQUENCE [LARGE SCALE GENOMIC DNA]</scope>
    <source>
        <strain evidence="5 6">Zhejiang</strain>
    </source>
</reference>
<comment type="subcellular location">
    <subcellularLocation>
        <location evidence="1">Cytoplasm</location>
        <location evidence="1">Myofibril</location>
        <location evidence="1">Sarcomere</location>
        <location evidence="1">A band</location>
    </subcellularLocation>
</comment>
<protein>
    <submittedName>
        <fullName evidence="5">Immunoglobulin I-set domain protein</fullName>
    </submittedName>
</protein>
<dbReference type="InterPro" id="IPR036179">
    <property type="entry name" value="Ig-like_dom_sf"/>
</dbReference>
<evidence type="ECO:0000256" key="2">
    <source>
        <dbReference type="ARBA" id="ARBA00022737"/>
    </source>
</evidence>
<evidence type="ECO:0000313" key="6">
    <source>
        <dbReference type="Proteomes" id="UP000054047"/>
    </source>
</evidence>
<keyword evidence="2" id="KW-0677">Repeat</keyword>
<feature type="domain" description="Immunoglobulin I-set" evidence="4">
    <location>
        <begin position="21"/>
        <end position="84"/>
    </location>
</feature>
<dbReference type="OrthoDB" id="5970915at2759"/>
<keyword evidence="6" id="KW-1185">Reference proteome</keyword>
<name>A0A0C2GA21_9BILA</name>
<accession>A0A0C2GA21</accession>